<evidence type="ECO:0000256" key="1">
    <source>
        <dbReference type="SAM" id="MobiDB-lite"/>
    </source>
</evidence>
<evidence type="ECO:0000313" key="3">
    <source>
        <dbReference type="Proteomes" id="UP000636800"/>
    </source>
</evidence>
<evidence type="ECO:0000313" key="2">
    <source>
        <dbReference type="EMBL" id="KAG0488285.1"/>
    </source>
</evidence>
<gene>
    <name evidence="2" type="ORF">HPP92_007096</name>
</gene>
<dbReference type="EMBL" id="JADCNL010000003">
    <property type="protein sequence ID" value="KAG0488285.1"/>
    <property type="molecule type" value="Genomic_DNA"/>
</dbReference>
<sequence length="72" mass="8196">MNNVALPHVWQSFHRSNLTSMILPASSLRNLIHDFSFPPNDKGSMDFYGQKCTSDRQTPASKSEHFTGPFNR</sequence>
<dbReference type="OrthoDB" id="10263554at2759"/>
<feature type="region of interest" description="Disordered" evidence="1">
    <location>
        <begin position="52"/>
        <end position="72"/>
    </location>
</feature>
<comment type="caution">
    <text evidence="2">The sequence shown here is derived from an EMBL/GenBank/DDBJ whole genome shotgun (WGS) entry which is preliminary data.</text>
</comment>
<accession>A0A835R9U6</accession>
<organism evidence="2 3">
    <name type="scientific">Vanilla planifolia</name>
    <name type="common">Vanilla</name>
    <dbReference type="NCBI Taxonomy" id="51239"/>
    <lineage>
        <taxon>Eukaryota</taxon>
        <taxon>Viridiplantae</taxon>
        <taxon>Streptophyta</taxon>
        <taxon>Embryophyta</taxon>
        <taxon>Tracheophyta</taxon>
        <taxon>Spermatophyta</taxon>
        <taxon>Magnoliopsida</taxon>
        <taxon>Liliopsida</taxon>
        <taxon>Asparagales</taxon>
        <taxon>Orchidaceae</taxon>
        <taxon>Vanilloideae</taxon>
        <taxon>Vanilleae</taxon>
        <taxon>Vanilla</taxon>
    </lineage>
</organism>
<keyword evidence="3" id="KW-1185">Reference proteome</keyword>
<proteinExistence type="predicted"/>
<protein>
    <submittedName>
        <fullName evidence="2">Uncharacterized protein</fullName>
    </submittedName>
</protein>
<reference evidence="2 3" key="1">
    <citation type="journal article" date="2020" name="Nat. Food">
        <title>A phased Vanilla planifolia genome enables genetic improvement of flavour and production.</title>
        <authorList>
            <person name="Hasing T."/>
            <person name="Tang H."/>
            <person name="Brym M."/>
            <person name="Khazi F."/>
            <person name="Huang T."/>
            <person name="Chambers A.H."/>
        </authorList>
    </citation>
    <scope>NUCLEOTIDE SEQUENCE [LARGE SCALE GENOMIC DNA]</scope>
    <source>
        <tissue evidence="2">Leaf</tissue>
    </source>
</reference>
<name>A0A835R9U6_VANPL</name>
<feature type="compositionally biased region" description="Polar residues" evidence="1">
    <location>
        <begin position="52"/>
        <end position="61"/>
    </location>
</feature>
<dbReference type="AlphaFoldDB" id="A0A835R9U6"/>
<dbReference type="Proteomes" id="UP000636800">
    <property type="component" value="Chromosome 3"/>
</dbReference>